<dbReference type="GO" id="GO:0003677">
    <property type="term" value="F:DNA binding"/>
    <property type="evidence" value="ECO:0007669"/>
    <property type="project" value="InterPro"/>
</dbReference>
<proteinExistence type="predicted"/>
<dbReference type="EMBL" id="JRWP01000019">
    <property type="protein sequence ID" value="KGY08780.1"/>
    <property type="molecule type" value="Genomic_DNA"/>
</dbReference>
<feature type="domain" description="Transcription elongation factor GreA/GreB C-terminal" evidence="1">
    <location>
        <begin position="82"/>
        <end position="157"/>
    </location>
</feature>
<organism evidence="2 3">
    <name type="scientific">Photobacterium sp. (strain ATCC 43367)</name>
    <dbReference type="NCBI Taxonomy" id="379097"/>
    <lineage>
        <taxon>Bacteria</taxon>
        <taxon>Pseudomonadati</taxon>
        <taxon>Pseudomonadota</taxon>
        <taxon>Gammaproteobacteria</taxon>
        <taxon>Vibrionales</taxon>
        <taxon>Vibrionaceae</taxon>
        <taxon>Vibrio</taxon>
        <taxon>Vibrio oreintalis group</taxon>
    </lineage>
</organism>
<dbReference type="Pfam" id="PF01272">
    <property type="entry name" value="GreA_GreB"/>
    <property type="match status" value="1"/>
</dbReference>
<evidence type="ECO:0000313" key="3">
    <source>
        <dbReference type="Proteomes" id="UP000030451"/>
    </source>
</evidence>
<keyword evidence="2" id="KW-0648">Protein biosynthesis</keyword>
<dbReference type="InterPro" id="IPR023459">
    <property type="entry name" value="Tscrpt_elong_fac_GreA/B_fam"/>
</dbReference>
<sequence>MNKLDLRQTILDSLEQKWRVAQSSMQRAVESATDEETVPEHKYDTLALEASYLAHGQAVRVQECEREIRMFRELELPKSPQHVVLGSLVAVVDMSDRTQYFFVAPCAGGLKVELGGTEVLVVTFQSPLGQALKGKSVGDELEYQVSSTTFSYEIETIS</sequence>
<dbReference type="GO" id="GO:0032784">
    <property type="term" value="P:regulation of DNA-templated transcription elongation"/>
    <property type="evidence" value="ECO:0007669"/>
    <property type="project" value="InterPro"/>
</dbReference>
<comment type="caution">
    <text evidence="2">The sequence shown here is derived from an EMBL/GenBank/DDBJ whole genome shotgun (WGS) entry which is preliminary data.</text>
</comment>
<gene>
    <name evidence="2" type="ORF">NM06_10515</name>
</gene>
<dbReference type="Proteomes" id="UP000030451">
    <property type="component" value="Unassembled WGS sequence"/>
</dbReference>
<dbReference type="OrthoDB" id="5293337at2"/>
<dbReference type="InterPro" id="IPR036953">
    <property type="entry name" value="GreA/GreB_C_sf"/>
</dbReference>
<protein>
    <submittedName>
        <fullName evidence="2">Transcription elongation factor</fullName>
    </submittedName>
</protein>
<dbReference type="AlphaFoldDB" id="A0A0A5HWU7"/>
<accession>A0A0A5HWU7</accession>
<dbReference type="Gene3D" id="3.10.50.30">
    <property type="entry name" value="Transcription elongation factor, GreA/GreB, C-terminal domain"/>
    <property type="match status" value="1"/>
</dbReference>
<evidence type="ECO:0000259" key="1">
    <source>
        <dbReference type="Pfam" id="PF01272"/>
    </source>
</evidence>
<reference evidence="2 3" key="1">
    <citation type="submission" date="2014-10" db="EMBL/GenBank/DDBJ databases">
        <title>Genome sequencing of Vibrio sinaloensis T08.</title>
        <authorList>
            <person name="Chan K.-G."/>
            <person name="Mohamad N.I."/>
        </authorList>
    </citation>
    <scope>NUCLEOTIDE SEQUENCE [LARGE SCALE GENOMIC DNA]</scope>
    <source>
        <strain evidence="2 3">T08</strain>
    </source>
</reference>
<dbReference type="PIRSF" id="PIRSF006092">
    <property type="entry name" value="GreA_GreB"/>
    <property type="match status" value="1"/>
</dbReference>
<dbReference type="SUPFAM" id="SSF54534">
    <property type="entry name" value="FKBP-like"/>
    <property type="match status" value="1"/>
</dbReference>
<evidence type="ECO:0000313" key="2">
    <source>
        <dbReference type="EMBL" id="KGY08780.1"/>
    </source>
</evidence>
<name>A0A0A5HWU7_PHOS4</name>
<dbReference type="RefSeq" id="WP_038191019.1">
    <property type="nucleotide sequence ID" value="NZ_JRWP01000019.1"/>
</dbReference>
<dbReference type="InterPro" id="IPR001437">
    <property type="entry name" value="Tscrpt_elong_fac_GreA/B_C"/>
</dbReference>
<keyword evidence="2" id="KW-0251">Elongation factor</keyword>
<dbReference type="STRING" id="379097.SE23_11830"/>
<dbReference type="GO" id="GO:0003746">
    <property type="term" value="F:translation elongation factor activity"/>
    <property type="evidence" value="ECO:0007669"/>
    <property type="project" value="UniProtKB-KW"/>
</dbReference>
<dbReference type="GO" id="GO:0070063">
    <property type="term" value="F:RNA polymerase binding"/>
    <property type="evidence" value="ECO:0007669"/>
    <property type="project" value="InterPro"/>
</dbReference>